<accession>A0A3P7KNI4</accession>
<reference evidence="1 2" key="1">
    <citation type="submission" date="2018-11" db="EMBL/GenBank/DDBJ databases">
        <authorList>
            <consortium name="Pathogen Informatics"/>
        </authorList>
    </citation>
    <scope>NUCLEOTIDE SEQUENCE [LARGE SCALE GENOMIC DNA]</scope>
</reference>
<gene>
    <name evidence="1" type="ORF">SVUK_LOCUS4406</name>
</gene>
<evidence type="ECO:0000313" key="2">
    <source>
        <dbReference type="Proteomes" id="UP000270094"/>
    </source>
</evidence>
<protein>
    <submittedName>
        <fullName evidence="1">Uncharacterized protein</fullName>
    </submittedName>
</protein>
<dbReference type="AlphaFoldDB" id="A0A3P7KNI4"/>
<sequence length="84" mass="9726">MSNLLGMYGQNNGKNIPGVDYPNITGWPRGYVPIAPHTVDHDSDHLLIPHAPCKRMNWLFEMLRTQSEEVRGFINKPEVRIFFF</sequence>
<name>A0A3P7KNI4_STRVU</name>
<dbReference type="InterPro" id="IPR029033">
    <property type="entry name" value="His_PPase_superfam"/>
</dbReference>
<dbReference type="EMBL" id="UYYB01012124">
    <property type="protein sequence ID" value="VDM69408.1"/>
    <property type="molecule type" value="Genomic_DNA"/>
</dbReference>
<proteinExistence type="predicted"/>
<dbReference type="OrthoDB" id="258392at2759"/>
<dbReference type="GO" id="GO:0016791">
    <property type="term" value="F:phosphatase activity"/>
    <property type="evidence" value="ECO:0007669"/>
    <property type="project" value="UniProtKB-ARBA"/>
</dbReference>
<organism evidence="1 2">
    <name type="scientific">Strongylus vulgaris</name>
    <name type="common">Blood worm</name>
    <dbReference type="NCBI Taxonomy" id="40348"/>
    <lineage>
        <taxon>Eukaryota</taxon>
        <taxon>Metazoa</taxon>
        <taxon>Ecdysozoa</taxon>
        <taxon>Nematoda</taxon>
        <taxon>Chromadorea</taxon>
        <taxon>Rhabditida</taxon>
        <taxon>Rhabditina</taxon>
        <taxon>Rhabditomorpha</taxon>
        <taxon>Strongyloidea</taxon>
        <taxon>Strongylidae</taxon>
        <taxon>Strongylus</taxon>
    </lineage>
</organism>
<evidence type="ECO:0000313" key="1">
    <source>
        <dbReference type="EMBL" id="VDM69408.1"/>
    </source>
</evidence>
<dbReference type="Gene3D" id="3.40.50.1240">
    <property type="entry name" value="Phosphoglycerate mutase-like"/>
    <property type="match status" value="1"/>
</dbReference>
<dbReference type="Proteomes" id="UP000270094">
    <property type="component" value="Unassembled WGS sequence"/>
</dbReference>
<keyword evidence="2" id="KW-1185">Reference proteome</keyword>